<keyword evidence="3" id="KW-1185">Reference proteome</keyword>
<dbReference type="Proteomes" id="UP000646152">
    <property type="component" value="Unassembled WGS sequence"/>
</dbReference>
<protein>
    <recommendedName>
        <fullName evidence="4">TauD/TfdA-like domain-containing protein</fullName>
    </recommendedName>
</protein>
<dbReference type="SUPFAM" id="SSF51197">
    <property type="entry name" value="Clavaminate synthase-like"/>
    <property type="match status" value="1"/>
</dbReference>
<reference evidence="3" key="1">
    <citation type="journal article" date="2019" name="Int. J. Syst. Evol. Microbiol.">
        <title>The Global Catalogue of Microorganisms (GCM) 10K type strain sequencing project: providing services to taxonomists for standard genome sequencing and annotation.</title>
        <authorList>
            <consortium name="The Broad Institute Genomics Platform"/>
            <consortium name="The Broad Institute Genome Sequencing Center for Infectious Disease"/>
            <person name="Wu L."/>
            <person name="Ma J."/>
        </authorList>
    </citation>
    <scope>NUCLEOTIDE SEQUENCE [LARGE SCALE GENOMIC DNA]</scope>
    <source>
        <strain evidence="3">CGMCC 1.15923</strain>
    </source>
</reference>
<evidence type="ECO:0000313" key="2">
    <source>
        <dbReference type="EMBL" id="GGB55527.1"/>
    </source>
</evidence>
<proteinExistence type="predicted"/>
<dbReference type="EMBL" id="BMKE01000066">
    <property type="protein sequence ID" value="GGB55527.1"/>
    <property type="molecule type" value="Genomic_DNA"/>
</dbReference>
<name>A0ABQ1J0C7_9GAMM</name>
<evidence type="ECO:0008006" key="4">
    <source>
        <dbReference type="Google" id="ProtNLM"/>
    </source>
</evidence>
<organism evidence="2 3">
    <name type="scientific">Oceanisphaera marina</name>
    <dbReference type="NCBI Taxonomy" id="2017550"/>
    <lineage>
        <taxon>Bacteria</taxon>
        <taxon>Pseudomonadati</taxon>
        <taxon>Pseudomonadota</taxon>
        <taxon>Gammaproteobacteria</taxon>
        <taxon>Aeromonadales</taxon>
        <taxon>Aeromonadaceae</taxon>
        <taxon>Oceanisphaera</taxon>
    </lineage>
</organism>
<sequence length="157" mass="17658">MSIDDLDKKGWFQIRIANGVNFLDALLEYANGLGSPVKARKSQDIIQKLVPISSCKAHPRSLSSKYATGAFPLHVDTAHWATPCRYLVFGCMDEGESVRPTILLDFNSLQLTKEESDYLYNSPFVIKNGRNSFYGNILSKERKFMRYDSGNSSPRVA</sequence>
<dbReference type="Gene3D" id="3.60.130.10">
    <property type="entry name" value="Clavaminate synthase-like"/>
    <property type="match status" value="1"/>
</dbReference>
<comment type="caution">
    <text evidence="2">The sequence shown here is derived from an EMBL/GenBank/DDBJ whole genome shotgun (WGS) entry which is preliminary data.</text>
</comment>
<dbReference type="InterPro" id="IPR042098">
    <property type="entry name" value="TauD-like_sf"/>
</dbReference>
<accession>A0ABQ1J0C7</accession>
<evidence type="ECO:0000256" key="1">
    <source>
        <dbReference type="ARBA" id="ARBA00023002"/>
    </source>
</evidence>
<dbReference type="RefSeq" id="WP_188630996.1">
    <property type="nucleotide sequence ID" value="NZ_BMKE01000066.1"/>
</dbReference>
<evidence type="ECO:0000313" key="3">
    <source>
        <dbReference type="Proteomes" id="UP000646152"/>
    </source>
</evidence>
<gene>
    <name evidence="2" type="ORF">GCM10011502_30460</name>
</gene>
<keyword evidence="1" id="KW-0560">Oxidoreductase</keyword>